<feature type="compositionally biased region" description="Low complexity" evidence="1">
    <location>
        <begin position="338"/>
        <end position="348"/>
    </location>
</feature>
<evidence type="ECO:0000313" key="3">
    <source>
        <dbReference type="Proteomes" id="UP000054538"/>
    </source>
</evidence>
<dbReference type="InParanoid" id="A0A0D0CT10"/>
<evidence type="ECO:0000313" key="2">
    <source>
        <dbReference type="EMBL" id="KIK78493.1"/>
    </source>
</evidence>
<feature type="region of interest" description="Disordered" evidence="1">
    <location>
        <begin position="290"/>
        <end position="355"/>
    </location>
</feature>
<name>A0A0D0CT10_9AGAM</name>
<gene>
    <name evidence="2" type="ORF">PAXRUDRAFT_16843</name>
</gene>
<accession>A0A0D0CT10</accession>
<dbReference type="Proteomes" id="UP000054538">
    <property type="component" value="Unassembled WGS sequence"/>
</dbReference>
<dbReference type="OrthoDB" id="2553626at2759"/>
<protein>
    <submittedName>
        <fullName evidence="2">Uncharacterized protein</fullName>
    </submittedName>
</protein>
<proteinExistence type="predicted"/>
<keyword evidence="3" id="KW-1185">Reference proteome</keyword>
<sequence>MTSLSPSTPPRLLFAMVLTMSASSDIDAILQLFYPNMLLSDSLTGGQFFATLRLVVHAESGKGVELLTELSHSFRVLSLYTPMMMPPHFVRPPPTNNYSSRCLNHVPRPSSPPKKSVQAPPSRPDRPKPSTSNALSQESNPFTRRSVEQPVPQPCVLLELPPVIPQRHSQKISHNPFLMHDKADRGELAEKSSDKVVGTPCVAKNGKLPPLPPRKPALSVAPRASEAVPSTMTSTANFMSPFGPSLIATKPAHMISQLMQQSLEASKQGQSIKRAEEQLDRERVLQVLKTTTSGLSGSNQTRSLSPSKHIYKSPSDSRSEGATSVLPLPPRRKPSPPSSMSSSIPTTPAQSRLWS</sequence>
<feature type="compositionally biased region" description="Polar residues" evidence="1">
    <location>
        <begin position="129"/>
        <end position="143"/>
    </location>
</feature>
<reference evidence="3" key="2">
    <citation type="submission" date="2015-01" db="EMBL/GenBank/DDBJ databases">
        <title>Evolutionary Origins and Diversification of the Mycorrhizal Mutualists.</title>
        <authorList>
            <consortium name="DOE Joint Genome Institute"/>
            <consortium name="Mycorrhizal Genomics Consortium"/>
            <person name="Kohler A."/>
            <person name="Kuo A."/>
            <person name="Nagy L.G."/>
            <person name="Floudas D."/>
            <person name="Copeland A."/>
            <person name="Barry K.W."/>
            <person name="Cichocki N."/>
            <person name="Veneault-Fourrey C."/>
            <person name="LaButti K."/>
            <person name="Lindquist E.A."/>
            <person name="Lipzen A."/>
            <person name="Lundell T."/>
            <person name="Morin E."/>
            <person name="Murat C."/>
            <person name="Riley R."/>
            <person name="Ohm R."/>
            <person name="Sun H."/>
            <person name="Tunlid A."/>
            <person name="Henrissat B."/>
            <person name="Grigoriev I.V."/>
            <person name="Hibbett D.S."/>
            <person name="Martin F."/>
        </authorList>
    </citation>
    <scope>NUCLEOTIDE SEQUENCE [LARGE SCALE GENOMIC DNA]</scope>
    <source>
        <strain evidence="3">Ve08.2h10</strain>
    </source>
</reference>
<organism evidence="2 3">
    <name type="scientific">Paxillus rubicundulus Ve08.2h10</name>
    <dbReference type="NCBI Taxonomy" id="930991"/>
    <lineage>
        <taxon>Eukaryota</taxon>
        <taxon>Fungi</taxon>
        <taxon>Dikarya</taxon>
        <taxon>Basidiomycota</taxon>
        <taxon>Agaricomycotina</taxon>
        <taxon>Agaricomycetes</taxon>
        <taxon>Agaricomycetidae</taxon>
        <taxon>Boletales</taxon>
        <taxon>Paxilineae</taxon>
        <taxon>Paxillaceae</taxon>
        <taxon>Paxillus</taxon>
    </lineage>
</organism>
<dbReference type="EMBL" id="KN826572">
    <property type="protein sequence ID" value="KIK78493.1"/>
    <property type="molecule type" value="Genomic_DNA"/>
</dbReference>
<dbReference type="AlphaFoldDB" id="A0A0D0CT10"/>
<evidence type="ECO:0000256" key="1">
    <source>
        <dbReference type="SAM" id="MobiDB-lite"/>
    </source>
</evidence>
<feature type="compositionally biased region" description="Polar residues" evidence="1">
    <location>
        <begin position="290"/>
        <end position="306"/>
    </location>
</feature>
<feature type="region of interest" description="Disordered" evidence="1">
    <location>
        <begin position="91"/>
        <end position="148"/>
    </location>
</feature>
<dbReference type="HOGENOM" id="CLU_780973_0_0_1"/>
<reference evidence="2 3" key="1">
    <citation type="submission" date="2014-04" db="EMBL/GenBank/DDBJ databases">
        <authorList>
            <consortium name="DOE Joint Genome Institute"/>
            <person name="Kuo A."/>
            <person name="Kohler A."/>
            <person name="Jargeat P."/>
            <person name="Nagy L.G."/>
            <person name="Floudas D."/>
            <person name="Copeland A."/>
            <person name="Barry K.W."/>
            <person name="Cichocki N."/>
            <person name="Veneault-Fourrey C."/>
            <person name="LaButti K."/>
            <person name="Lindquist E.A."/>
            <person name="Lipzen A."/>
            <person name="Lundell T."/>
            <person name="Morin E."/>
            <person name="Murat C."/>
            <person name="Sun H."/>
            <person name="Tunlid A."/>
            <person name="Henrissat B."/>
            <person name="Grigoriev I.V."/>
            <person name="Hibbett D.S."/>
            <person name="Martin F."/>
            <person name="Nordberg H.P."/>
            <person name="Cantor M.N."/>
            <person name="Hua S.X."/>
        </authorList>
    </citation>
    <scope>NUCLEOTIDE SEQUENCE [LARGE SCALE GENOMIC DNA]</scope>
    <source>
        <strain evidence="2 3">Ve08.2h10</strain>
    </source>
</reference>
<dbReference type="STRING" id="930991.A0A0D0CT10"/>